<dbReference type="Pfam" id="PF00015">
    <property type="entry name" value="MCPsignal"/>
    <property type="match status" value="1"/>
</dbReference>
<evidence type="ECO:0000256" key="2">
    <source>
        <dbReference type="ARBA" id="ARBA00029447"/>
    </source>
</evidence>
<dbReference type="InterPro" id="IPR003660">
    <property type="entry name" value="HAMP_dom"/>
</dbReference>
<dbReference type="Pfam" id="PF17201">
    <property type="entry name" value="Cache_3-Cache_2"/>
    <property type="match status" value="1"/>
</dbReference>
<dbReference type="KEGG" id="puo:RZN69_13805"/>
<dbReference type="AlphaFoldDB" id="A0AAQ3QTS1"/>
<name>A0AAQ3QTS1_9BACT</name>
<keyword evidence="1 3" id="KW-0807">Transducer</keyword>
<protein>
    <submittedName>
        <fullName evidence="8">Methyl-accepting chemotaxis protein</fullName>
    </submittedName>
</protein>
<feature type="domain" description="HAMP" evidence="7">
    <location>
        <begin position="394"/>
        <end position="460"/>
    </location>
</feature>
<dbReference type="SUPFAM" id="SSF103190">
    <property type="entry name" value="Sensory domain-like"/>
    <property type="match status" value="1"/>
</dbReference>
<evidence type="ECO:0000259" key="6">
    <source>
        <dbReference type="PROSITE" id="PS50111"/>
    </source>
</evidence>
<comment type="similarity">
    <text evidence="2">Belongs to the methyl-accepting chemotaxis (MCP) protein family.</text>
</comment>
<dbReference type="RefSeq" id="WP_317831682.1">
    <property type="nucleotide sequence ID" value="NZ_CP136920.1"/>
</dbReference>
<dbReference type="SUPFAM" id="SSF58104">
    <property type="entry name" value="Methyl-accepting chemotaxis protein (MCP) signaling domain"/>
    <property type="match status" value="1"/>
</dbReference>
<dbReference type="GO" id="GO:0016020">
    <property type="term" value="C:membrane"/>
    <property type="evidence" value="ECO:0007669"/>
    <property type="project" value="InterPro"/>
</dbReference>
<evidence type="ECO:0000313" key="8">
    <source>
        <dbReference type="EMBL" id="WOO39693.1"/>
    </source>
</evidence>
<evidence type="ECO:0000256" key="3">
    <source>
        <dbReference type="PROSITE-ProRule" id="PRU00284"/>
    </source>
</evidence>
<evidence type="ECO:0000256" key="1">
    <source>
        <dbReference type="ARBA" id="ARBA00023224"/>
    </source>
</evidence>
<evidence type="ECO:0000256" key="4">
    <source>
        <dbReference type="SAM" id="MobiDB-lite"/>
    </source>
</evidence>
<evidence type="ECO:0000313" key="9">
    <source>
        <dbReference type="Proteomes" id="UP001304300"/>
    </source>
</evidence>
<feature type="region of interest" description="Disordered" evidence="4">
    <location>
        <begin position="515"/>
        <end position="534"/>
    </location>
</feature>
<dbReference type="InterPro" id="IPR004089">
    <property type="entry name" value="MCPsignal_dom"/>
</dbReference>
<reference evidence="8 9" key="1">
    <citation type="submission" date="2023-10" db="EMBL/GenBank/DDBJ databases">
        <title>Rubellicoccus peritrichatus gen. nov., sp. nov., isolated from an algae of coral reef tank.</title>
        <authorList>
            <person name="Luo J."/>
        </authorList>
    </citation>
    <scope>NUCLEOTIDE SEQUENCE [LARGE SCALE GENOMIC DNA]</scope>
    <source>
        <strain evidence="8 9">CR14</strain>
    </source>
</reference>
<evidence type="ECO:0000256" key="5">
    <source>
        <dbReference type="SAM" id="Phobius"/>
    </source>
</evidence>
<keyword evidence="9" id="KW-1185">Reference proteome</keyword>
<dbReference type="InterPro" id="IPR029151">
    <property type="entry name" value="Sensor-like_sf"/>
</dbReference>
<keyword evidence="5" id="KW-0812">Transmembrane</keyword>
<dbReference type="PROSITE" id="PS50111">
    <property type="entry name" value="CHEMOTAXIS_TRANSDUC_2"/>
    <property type="match status" value="1"/>
</dbReference>
<dbReference type="PANTHER" id="PTHR32089:SF120">
    <property type="entry name" value="METHYL-ACCEPTING CHEMOTAXIS PROTEIN TLPQ"/>
    <property type="match status" value="1"/>
</dbReference>
<evidence type="ECO:0000259" key="7">
    <source>
        <dbReference type="PROSITE" id="PS50885"/>
    </source>
</evidence>
<keyword evidence="5" id="KW-0472">Membrane</keyword>
<feature type="domain" description="Methyl-accepting transducer" evidence="6">
    <location>
        <begin position="465"/>
        <end position="701"/>
    </location>
</feature>
<feature type="transmembrane region" description="Helical" evidence="5">
    <location>
        <begin position="366"/>
        <end position="388"/>
    </location>
</feature>
<proteinExistence type="inferred from homology"/>
<dbReference type="Gene3D" id="1.10.287.950">
    <property type="entry name" value="Methyl-accepting chemotaxis protein"/>
    <property type="match status" value="1"/>
</dbReference>
<dbReference type="SMART" id="SM00283">
    <property type="entry name" value="MA"/>
    <property type="match status" value="1"/>
</dbReference>
<organism evidence="8 9">
    <name type="scientific">Rubellicoccus peritrichatus</name>
    <dbReference type="NCBI Taxonomy" id="3080537"/>
    <lineage>
        <taxon>Bacteria</taxon>
        <taxon>Pseudomonadati</taxon>
        <taxon>Verrucomicrobiota</taxon>
        <taxon>Opitutia</taxon>
        <taxon>Puniceicoccales</taxon>
        <taxon>Cerasicoccaceae</taxon>
        <taxon>Rubellicoccus</taxon>
    </lineage>
</organism>
<dbReference type="PANTHER" id="PTHR32089">
    <property type="entry name" value="METHYL-ACCEPTING CHEMOTAXIS PROTEIN MCPB"/>
    <property type="match status" value="1"/>
</dbReference>
<keyword evidence="5" id="KW-1133">Transmembrane helix</keyword>
<dbReference type="Proteomes" id="UP001304300">
    <property type="component" value="Chromosome"/>
</dbReference>
<feature type="region of interest" description="Disordered" evidence="4">
    <location>
        <begin position="732"/>
        <end position="752"/>
    </location>
</feature>
<sequence>MDLRVRHKVIGLALGSALLPAIALSAFIAIQEQRSSEKIQNELRTIVSKNLDDTVGEIYGLCVTANDLVQKHVNASLNVAVHLVEEAGGVSLGEKEVEWHAINQFTHEYDDMLLPELMVGKEWLGQNYSEAQPTPIVDSVRSLVGGTATIFQRMNEEGDMLRVATNVALPDGTRAIGTYIPAVNPDGTANEVVSDVLRGETFRGRAFVVNDWYLTAYRPIYEPDGRTVLGVLYVGVRQESVASLRRALSGIEIGKSGFTWVMYGEDPDRAGEFTYYTEDRFPHDADSDLIVDVNNDKFYEEIRNEAILLKPGEVGTKRVSWRDPANPAKINDTEIHYTYFRDWDWVIGVTAFAADYAEPKRVISQAFFNILIGTAFGSVIVVIIVGLLSTYLGGLIARPITFLTTVAEKVAQGDIGGAMVMAEEGQSKAIGEDLAKAKDETGDLYRSIMAMIENLKQLIGEVKDSSGQLLDSASEISGTARLQEGTVADFGSSSNEIAAAVKEITTTAKELTSTMSNVSESAKQTGHSAGESRGYLDDMRGGAEELAEATQSISEKLSIITERASNINNIVTTIAKVADQTNLLSLNAAIEAEKAGEFGLGFAVVAREIRRLADQTAVATLDIEQMVKEMQSSVNAGVMEMDKFHQAVRGSVEDIGNLSSQMEKIIKQVQALAPRFDSVTEGMEAQATGASQISDAVGQLNSAARQTSASLQNFKSATEKLDRAVKNMDDGVSRFRIDSNDSSDAEEEGDQA</sequence>
<dbReference type="InterPro" id="IPR033462">
    <property type="entry name" value="Cache_3-Cache_2"/>
</dbReference>
<dbReference type="GO" id="GO:0007165">
    <property type="term" value="P:signal transduction"/>
    <property type="evidence" value="ECO:0007669"/>
    <property type="project" value="UniProtKB-KW"/>
</dbReference>
<feature type="compositionally biased region" description="Polar residues" evidence="4">
    <location>
        <begin position="515"/>
        <end position="527"/>
    </location>
</feature>
<dbReference type="PROSITE" id="PS50885">
    <property type="entry name" value="HAMP"/>
    <property type="match status" value="1"/>
</dbReference>
<accession>A0AAQ3QTS1</accession>
<feature type="compositionally biased region" description="Acidic residues" evidence="4">
    <location>
        <begin position="741"/>
        <end position="752"/>
    </location>
</feature>
<dbReference type="Gene3D" id="3.30.450.20">
    <property type="entry name" value="PAS domain"/>
    <property type="match status" value="1"/>
</dbReference>
<dbReference type="EMBL" id="CP136920">
    <property type="protein sequence ID" value="WOO39693.1"/>
    <property type="molecule type" value="Genomic_DNA"/>
</dbReference>
<gene>
    <name evidence="8" type="ORF">RZN69_13805</name>
</gene>